<accession>A0ABN2TDT7</accession>
<dbReference type="InterPro" id="IPR000032">
    <property type="entry name" value="HPr-like"/>
</dbReference>
<dbReference type="Gene3D" id="3.30.1340.10">
    <property type="entry name" value="HPr-like"/>
    <property type="match status" value="1"/>
</dbReference>
<feature type="domain" description="HPr" evidence="1">
    <location>
        <begin position="1"/>
        <end position="46"/>
    </location>
</feature>
<reference evidence="2 3" key="1">
    <citation type="journal article" date="2019" name="Int. J. Syst. Evol. Microbiol.">
        <title>The Global Catalogue of Microorganisms (GCM) 10K type strain sequencing project: providing services to taxonomists for standard genome sequencing and annotation.</title>
        <authorList>
            <consortium name="The Broad Institute Genomics Platform"/>
            <consortium name="The Broad Institute Genome Sequencing Center for Infectious Disease"/>
            <person name="Wu L."/>
            <person name="Ma J."/>
        </authorList>
    </citation>
    <scope>NUCLEOTIDE SEQUENCE [LARGE SCALE GENOMIC DNA]</scope>
    <source>
        <strain evidence="2 3">JCM 14546</strain>
    </source>
</reference>
<name>A0ABN2TDT7_9MICO</name>
<dbReference type="InterPro" id="IPR035895">
    <property type="entry name" value="HPr-like_sf"/>
</dbReference>
<evidence type="ECO:0000259" key="1">
    <source>
        <dbReference type="PROSITE" id="PS51350"/>
    </source>
</evidence>
<gene>
    <name evidence="2" type="ORF">GCM10009755_12610</name>
</gene>
<comment type="caution">
    <text evidence="2">The sequence shown here is derived from an EMBL/GenBank/DDBJ whole genome shotgun (WGS) entry which is preliminary data.</text>
</comment>
<dbReference type="EMBL" id="BAAANO010000012">
    <property type="protein sequence ID" value="GAA2004627.1"/>
    <property type="molecule type" value="Genomic_DNA"/>
</dbReference>
<dbReference type="PROSITE" id="PS51350">
    <property type="entry name" value="PTS_HPR_DOM"/>
    <property type="match status" value="1"/>
</dbReference>
<protein>
    <recommendedName>
        <fullName evidence="1">HPr domain-containing protein</fullName>
    </recommendedName>
</protein>
<evidence type="ECO:0000313" key="2">
    <source>
        <dbReference type="EMBL" id="GAA2004627.1"/>
    </source>
</evidence>
<organism evidence="2 3">
    <name type="scientific">Brevibacterium samyangense</name>
    <dbReference type="NCBI Taxonomy" id="366888"/>
    <lineage>
        <taxon>Bacteria</taxon>
        <taxon>Bacillati</taxon>
        <taxon>Actinomycetota</taxon>
        <taxon>Actinomycetes</taxon>
        <taxon>Micrococcales</taxon>
        <taxon>Brevibacteriaceae</taxon>
        <taxon>Brevibacterium</taxon>
    </lineage>
</organism>
<sequence length="46" mass="4754">MDVSSVLSLMALGAGFGQEVVLRAEGPGADEALAKIKELIETNHDA</sequence>
<dbReference type="Proteomes" id="UP001500755">
    <property type="component" value="Unassembled WGS sequence"/>
</dbReference>
<dbReference type="SUPFAM" id="SSF55594">
    <property type="entry name" value="HPr-like"/>
    <property type="match status" value="1"/>
</dbReference>
<proteinExistence type="predicted"/>
<dbReference type="Pfam" id="PF00381">
    <property type="entry name" value="PTS-HPr"/>
    <property type="match status" value="1"/>
</dbReference>
<evidence type="ECO:0000313" key="3">
    <source>
        <dbReference type="Proteomes" id="UP001500755"/>
    </source>
</evidence>
<keyword evidence="3" id="KW-1185">Reference proteome</keyword>